<feature type="region of interest" description="Disordered" evidence="2">
    <location>
        <begin position="457"/>
        <end position="481"/>
    </location>
</feature>
<evidence type="ECO:0000256" key="1">
    <source>
        <dbReference type="ARBA" id="ARBA00009005"/>
    </source>
</evidence>
<dbReference type="InterPro" id="IPR011600">
    <property type="entry name" value="Pept_C14_caspase"/>
</dbReference>
<accession>A0A9P5Z4V4</accession>
<name>A0A9P5Z4V4_9AGAR</name>
<evidence type="ECO:0000313" key="4">
    <source>
        <dbReference type="EMBL" id="KAF9481557.1"/>
    </source>
</evidence>
<dbReference type="EMBL" id="MU155177">
    <property type="protein sequence ID" value="KAF9481557.1"/>
    <property type="molecule type" value="Genomic_DNA"/>
</dbReference>
<protein>
    <recommendedName>
        <fullName evidence="3">Peptidase C14 caspase domain-containing protein</fullName>
    </recommendedName>
</protein>
<dbReference type="PANTHER" id="PTHR48104:SF30">
    <property type="entry name" value="METACASPASE-1"/>
    <property type="match status" value="1"/>
</dbReference>
<evidence type="ECO:0000259" key="3">
    <source>
        <dbReference type="Pfam" id="PF00656"/>
    </source>
</evidence>
<gene>
    <name evidence="4" type="ORF">BDN70DRAFT_876221</name>
</gene>
<dbReference type="Gene3D" id="3.40.50.12660">
    <property type="match status" value="1"/>
</dbReference>
<dbReference type="GO" id="GO:0006508">
    <property type="term" value="P:proteolysis"/>
    <property type="evidence" value="ECO:0007669"/>
    <property type="project" value="InterPro"/>
</dbReference>
<dbReference type="Pfam" id="PF00656">
    <property type="entry name" value="Peptidase_C14"/>
    <property type="match status" value="1"/>
</dbReference>
<comment type="similarity">
    <text evidence="1">Belongs to the peptidase C14B family.</text>
</comment>
<sequence>MYLKFAFSPSSLLKKVAKRLKLPQHSPTPATIPDQCEELIPPPQQAPAKRKALLIGIRSVPVRKPKKKSTRKATNTLDQSKMPAQQELKTNSRFELKGPHKDVRDMHALLTEAYQYAPEDITILLDDPAHTQPNKDNILRAITELVRDAKPGDHFFFHYAGHSGQKKSNDPDEEDGLDECRRIITKSLLAHLSLPNLADIVTSEGEEIIDDILHNLLVKPLPVGSYLTAVIDSCHSCSLLDLKHFRCNRVYVPWINRGKRRTLTLQYFTHRKQALFAAIRSPKAKKTSSSTENAPLPSIRSVLASTAKSAIITSSTPKRKRPVLAPIKTNLTRALSMTSLNFRASPVPRFCDGANCSHYDSIEDSPAKADVICISSSRDDQKTWEDSNGCSVTQIMIKKLRQDSHPTLHDLMTHISFSVYTATYERNCKALKFKKDLKRHADAAAAKVVASMLIDPNSTASSVHGSSEADGTHKGPQQRRPNRAMSLEISNFQNPELSSHYPIDMRGRKWDI</sequence>
<dbReference type="GO" id="GO:0004197">
    <property type="term" value="F:cysteine-type endopeptidase activity"/>
    <property type="evidence" value="ECO:0007669"/>
    <property type="project" value="InterPro"/>
</dbReference>
<evidence type="ECO:0000256" key="2">
    <source>
        <dbReference type="SAM" id="MobiDB-lite"/>
    </source>
</evidence>
<reference evidence="4" key="1">
    <citation type="submission" date="2020-11" db="EMBL/GenBank/DDBJ databases">
        <authorList>
            <consortium name="DOE Joint Genome Institute"/>
            <person name="Ahrendt S."/>
            <person name="Riley R."/>
            <person name="Andreopoulos W."/>
            <person name="Labutti K."/>
            <person name="Pangilinan J."/>
            <person name="Ruiz-Duenas F.J."/>
            <person name="Barrasa J.M."/>
            <person name="Sanchez-Garcia M."/>
            <person name="Camarero S."/>
            <person name="Miyauchi S."/>
            <person name="Serrano A."/>
            <person name="Linde D."/>
            <person name="Babiker R."/>
            <person name="Drula E."/>
            <person name="Ayuso-Fernandez I."/>
            <person name="Pacheco R."/>
            <person name="Padilla G."/>
            <person name="Ferreira P."/>
            <person name="Barriuso J."/>
            <person name="Kellner H."/>
            <person name="Castanera R."/>
            <person name="Alfaro M."/>
            <person name="Ramirez L."/>
            <person name="Pisabarro A.G."/>
            <person name="Kuo A."/>
            <person name="Tritt A."/>
            <person name="Lipzen A."/>
            <person name="He G."/>
            <person name="Yan M."/>
            <person name="Ng V."/>
            <person name="Cullen D."/>
            <person name="Martin F."/>
            <person name="Rosso M.-N."/>
            <person name="Henrissat B."/>
            <person name="Hibbett D."/>
            <person name="Martinez A.T."/>
            <person name="Grigoriev I.V."/>
        </authorList>
    </citation>
    <scope>NUCLEOTIDE SEQUENCE</scope>
    <source>
        <strain evidence="4">CIRM-BRFM 674</strain>
    </source>
</reference>
<dbReference type="Proteomes" id="UP000807469">
    <property type="component" value="Unassembled WGS sequence"/>
</dbReference>
<keyword evidence="5" id="KW-1185">Reference proteome</keyword>
<dbReference type="AlphaFoldDB" id="A0A9P5Z4V4"/>
<feature type="compositionally biased region" description="Polar residues" evidence="2">
    <location>
        <begin position="72"/>
        <end position="84"/>
    </location>
</feature>
<comment type="caution">
    <text evidence="4">The sequence shown here is derived from an EMBL/GenBank/DDBJ whole genome shotgun (WGS) entry which is preliminary data.</text>
</comment>
<proteinExistence type="inferred from homology"/>
<feature type="region of interest" description="Disordered" evidence="2">
    <location>
        <begin position="63"/>
        <end position="84"/>
    </location>
</feature>
<dbReference type="GO" id="GO:0005737">
    <property type="term" value="C:cytoplasm"/>
    <property type="evidence" value="ECO:0007669"/>
    <property type="project" value="TreeGrafter"/>
</dbReference>
<organism evidence="4 5">
    <name type="scientific">Pholiota conissans</name>
    <dbReference type="NCBI Taxonomy" id="109636"/>
    <lineage>
        <taxon>Eukaryota</taxon>
        <taxon>Fungi</taxon>
        <taxon>Dikarya</taxon>
        <taxon>Basidiomycota</taxon>
        <taxon>Agaricomycotina</taxon>
        <taxon>Agaricomycetes</taxon>
        <taxon>Agaricomycetidae</taxon>
        <taxon>Agaricales</taxon>
        <taxon>Agaricineae</taxon>
        <taxon>Strophariaceae</taxon>
        <taxon>Pholiota</taxon>
    </lineage>
</organism>
<dbReference type="PANTHER" id="PTHR48104">
    <property type="entry name" value="METACASPASE-4"/>
    <property type="match status" value="1"/>
</dbReference>
<dbReference type="OrthoDB" id="3223806at2759"/>
<feature type="domain" description="Peptidase C14 caspase" evidence="3">
    <location>
        <begin position="94"/>
        <end position="423"/>
    </location>
</feature>
<evidence type="ECO:0000313" key="5">
    <source>
        <dbReference type="Proteomes" id="UP000807469"/>
    </source>
</evidence>
<dbReference type="InterPro" id="IPR050452">
    <property type="entry name" value="Metacaspase"/>
</dbReference>